<sequence length="418" mass="47134">MYSSCVMVTCTSSFGMFLHQEKQANYPDDVPYSMGMSSCCGLMTRSSVCSNRYISTWTGVQGEKKAILALRLASEPPRFRVVVGSCLVIVANFFRGFGPDLSNIVMAVHDCFFHLVEWIEYDETEPNWEVIWKVKSVCSGAMIDFADDNKQTCVSQLEGEGCIVWREVLSSFYDIFTYCEWPDLSDCRTRLPAPFPATLRQKDACLKDNQAAELLTALQHVERSEPERAQTIAVIEQLVSNKMSHILHQDPICAMGTVNYPLPILPGPLQQVNHIGVDEVSLRPPNNMDDDAGRTKKVGATSNKRLRDEDDSEDGDNSKEQNQQLSKRPRTDDETVNPEMLGFYRRKTHTLGKEERASPRAHVARPMMGVSYLSTMGMSGLDNDLWISPHGHDDFRDKRVRSNVNLDLAEQLPILPTR</sequence>
<evidence type="ECO:0000256" key="1">
    <source>
        <dbReference type="SAM" id="MobiDB-lite"/>
    </source>
</evidence>
<accession>A0A9N8WT80</accession>
<dbReference type="Proteomes" id="UP000746612">
    <property type="component" value="Unassembled WGS sequence"/>
</dbReference>
<organism evidence="2 3">
    <name type="scientific">Gibberella zeae</name>
    <name type="common">Wheat head blight fungus</name>
    <name type="synonym">Fusarium graminearum</name>
    <dbReference type="NCBI Taxonomy" id="5518"/>
    <lineage>
        <taxon>Eukaryota</taxon>
        <taxon>Fungi</taxon>
        <taxon>Dikarya</taxon>
        <taxon>Ascomycota</taxon>
        <taxon>Pezizomycotina</taxon>
        <taxon>Sordariomycetes</taxon>
        <taxon>Hypocreomycetidae</taxon>
        <taxon>Hypocreales</taxon>
        <taxon>Nectriaceae</taxon>
        <taxon>Fusarium</taxon>
    </lineage>
</organism>
<reference evidence="2" key="1">
    <citation type="submission" date="2021-03" db="EMBL/GenBank/DDBJ databases">
        <authorList>
            <person name="Alouane T."/>
            <person name="Langin T."/>
            <person name="Bonhomme L."/>
        </authorList>
    </citation>
    <scope>NUCLEOTIDE SEQUENCE</scope>
    <source>
        <strain evidence="2">MDC_Fg202</strain>
    </source>
</reference>
<evidence type="ECO:0000313" key="3">
    <source>
        <dbReference type="Proteomes" id="UP000746612"/>
    </source>
</evidence>
<name>A0A9N8WT80_GIBZA</name>
<gene>
    <name evidence="2" type="ORF">MDCFG202_LOCUS307267</name>
</gene>
<feature type="region of interest" description="Disordered" evidence="1">
    <location>
        <begin position="280"/>
        <end position="337"/>
    </location>
</feature>
<dbReference type="AlphaFoldDB" id="A0A9N8WT80"/>
<comment type="caution">
    <text evidence="2">The sequence shown here is derived from an EMBL/GenBank/DDBJ whole genome shotgun (WGS) entry which is preliminary data.</text>
</comment>
<proteinExistence type="predicted"/>
<protein>
    <submittedName>
        <fullName evidence="2">Uncharacterized protein</fullName>
    </submittedName>
</protein>
<evidence type="ECO:0000313" key="2">
    <source>
        <dbReference type="EMBL" id="CAG1989728.1"/>
    </source>
</evidence>
<dbReference type="EMBL" id="CAJPIJ010000146">
    <property type="protein sequence ID" value="CAG1989728.1"/>
    <property type="molecule type" value="Genomic_DNA"/>
</dbReference>